<protein>
    <submittedName>
        <fullName evidence="3">N-acetylmuramoyl-L-alanine amidase</fullName>
    </submittedName>
</protein>
<dbReference type="GO" id="GO:0009253">
    <property type="term" value="P:peptidoglycan catabolic process"/>
    <property type="evidence" value="ECO:0007669"/>
    <property type="project" value="InterPro"/>
</dbReference>
<dbReference type="GO" id="GO:0030288">
    <property type="term" value="C:outer membrane-bounded periplasmic space"/>
    <property type="evidence" value="ECO:0007669"/>
    <property type="project" value="TreeGrafter"/>
</dbReference>
<dbReference type="RefSeq" id="WP_245956407.1">
    <property type="nucleotide sequence ID" value="NZ_RBIJ01000001.1"/>
</dbReference>
<evidence type="ECO:0000313" key="4">
    <source>
        <dbReference type="Proteomes" id="UP000267019"/>
    </source>
</evidence>
<dbReference type="Pfam" id="PF05036">
    <property type="entry name" value="SPOR"/>
    <property type="match status" value="1"/>
</dbReference>
<dbReference type="InterPro" id="IPR002508">
    <property type="entry name" value="MurNAc-LAA_cat"/>
</dbReference>
<feature type="domain" description="SPOR" evidence="2">
    <location>
        <begin position="201"/>
        <end position="244"/>
    </location>
</feature>
<dbReference type="SUPFAM" id="SSF53187">
    <property type="entry name" value="Zn-dependent exopeptidases"/>
    <property type="match status" value="1"/>
</dbReference>
<dbReference type="SUPFAM" id="SSF110997">
    <property type="entry name" value="Sporulation related repeat"/>
    <property type="match status" value="1"/>
</dbReference>
<dbReference type="PANTHER" id="PTHR30404">
    <property type="entry name" value="N-ACETYLMURAMOYL-L-ALANINE AMIDASE"/>
    <property type="match status" value="1"/>
</dbReference>
<dbReference type="SMART" id="SM00646">
    <property type="entry name" value="Ami_3"/>
    <property type="match status" value="1"/>
</dbReference>
<keyword evidence="4" id="KW-1185">Reference proteome</keyword>
<dbReference type="Gene3D" id="3.30.70.1070">
    <property type="entry name" value="Sporulation related repeat"/>
    <property type="match status" value="1"/>
</dbReference>
<evidence type="ECO:0000256" key="1">
    <source>
        <dbReference type="ARBA" id="ARBA00022801"/>
    </source>
</evidence>
<dbReference type="Gene3D" id="3.40.630.40">
    <property type="entry name" value="Zn-dependent exopeptidases"/>
    <property type="match status" value="1"/>
</dbReference>
<dbReference type="GO" id="GO:0008745">
    <property type="term" value="F:N-acetylmuramoyl-L-alanine amidase activity"/>
    <property type="evidence" value="ECO:0007669"/>
    <property type="project" value="InterPro"/>
</dbReference>
<dbReference type="InterPro" id="IPR007730">
    <property type="entry name" value="SPOR-like_dom"/>
</dbReference>
<keyword evidence="1" id="KW-0378">Hydrolase</keyword>
<dbReference type="Proteomes" id="UP000267019">
    <property type="component" value="Unassembled WGS sequence"/>
</dbReference>
<dbReference type="CDD" id="cd02696">
    <property type="entry name" value="MurNAc-LAA"/>
    <property type="match status" value="1"/>
</dbReference>
<name>A0A660L9L9_9BACL</name>
<dbReference type="InterPro" id="IPR050695">
    <property type="entry name" value="N-acetylmuramoyl_amidase_3"/>
</dbReference>
<dbReference type="AlphaFoldDB" id="A0A660L9L9"/>
<organism evidence="3 4">
    <name type="scientific">Brockia lithotrophica</name>
    <dbReference type="NCBI Taxonomy" id="933949"/>
    <lineage>
        <taxon>Bacteria</taxon>
        <taxon>Bacillati</taxon>
        <taxon>Bacillota</taxon>
        <taxon>Bacilli</taxon>
        <taxon>Bacillales</taxon>
        <taxon>Bacillales Family X. Incertae Sedis</taxon>
        <taxon>Brockia</taxon>
    </lineage>
</organism>
<dbReference type="GO" id="GO:0042834">
    <property type="term" value="F:peptidoglycan binding"/>
    <property type="evidence" value="ECO:0007669"/>
    <property type="project" value="InterPro"/>
</dbReference>
<evidence type="ECO:0000259" key="2">
    <source>
        <dbReference type="PROSITE" id="PS51724"/>
    </source>
</evidence>
<dbReference type="PROSITE" id="PS51724">
    <property type="entry name" value="SPOR"/>
    <property type="match status" value="1"/>
</dbReference>
<dbReference type="Pfam" id="PF01520">
    <property type="entry name" value="Amidase_3"/>
    <property type="match status" value="1"/>
</dbReference>
<dbReference type="EMBL" id="RBIJ01000001">
    <property type="protein sequence ID" value="RKQ88633.1"/>
    <property type="molecule type" value="Genomic_DNA"/>
</dbReference>
<sequence>MRIVLDPGHGGMDPGAVGNGLVEKEVTLVLARLVREALQRYESVEILLTREDDVTVSLAERVRMANEVAADVFLSLHVNAFSDPRPRGFESYIHSSLADTGRTAQIRAAIHQRTAETFLRFGSPDRGPKKADFTVLRETRMPAVLTENGFLSNPEDARLLKDDRFLRAVADAHARGVAEAFGLTARTKAPSPFPDPPEAHTRPNKLYIVQIGAFRERANAERLAARARACGFEAIVKEVDVGGA</sequence>
<comment type="caution">
    <text evidence="3">The sequence shown here is derived from an EMBL/GenBank/DDBJ whole genome shotgun (WGS) entry which is preliminary data.</text>
</comment>
<accession>A0A660L9L9</accession>
<dbReference type="InterPro" id="IPR036680">
    <property type="entry name" value="SPOR-like_sf"/>
</dbReference>
<proteinExistence type="predicted"/>
<gene>
    <name evidence="3" type="ORF">C7438_0272</name>
</gene>
<evidence type="ECO:0000313" key="3">
    <source>
        <dbReference type="EMBL" id="RKQ88633.1"/>
    </source>
</evidence>
<reference evidence="3 4" key="1">
    <citation type="submission" date="2018-10" db="EMBL/GenBank/DDBJ databases">
        <title>Genomic Encyclopedia of Type Strains, Phase IV (KMG-IV): sequencing the most valuable type-strain genomes for metagenomic binning, comparative biology and taxonomic classification.</title>
        <authorList>
            <person name="Goeker M."/>
        </authorList>
    </citation>
    <scope>NUCLEOTIDE SEQUENCE [LARGE SCALE GENOMIC DNA]</scope>
    <source>
        <strain evidence="3 4">DSM 22653</strain>
    </source>
</reference>
<dbReference type="PANTHER" id="PTHR30404:SF0">
    <property type="entry name" value="N-ACETYLMURAMOYL-L-ALANINE AMIDASE AMIC"/>
    <property type="match status" value="1"/>
</dbReference>